<evidence type="ECO:0000313" key="8">
    <source>
        <dbReference type="Proteomes" id="UP001143304"/>
    </source>
</evidence>
<evidence type="ECO:0000256" key="3">
    <source>
        <dbReference type="ARBA" id="ARBA00022692"/>
    </source>
</evidence>
<feature type="transmembrane region" description="Helical" evidence="6">
    <location>
        <begin position="363"/>
        <end position="382"/>
    </location>
</feature>
<feature type="transmembrane region" description="Helical" evidence="6">
    <location>
        <begin position="197"/>
        <end position="216"/>
    </location>
</feature>
<dbReference type="Proteomes" id="UP001143304">
    <property type="component" value="Unassembled WGS sequence"/>
</dbReference>
<gene>
    <name evidence="7" type="ORF">EYC82_15715</name>
</gene>
<evidence type="ECO:0000256" key="6">
    <source>
        <dbReference type="SAM" id="Phobius"/>
    </source>
</evidence>
<proteinExistence type="predicted"/>
<evidence type="ECO:0000256" key="1">
    <source>
        <dbReference type="ARBA" id="ARBA00004651"/>
    </source>
</evidence>
<accession>A0ABT3T9U2</accession>
<comment type="subcellular location">
    <subcellularLocation>
        <location evidence="1">Cell membrane</location>
        <topology evidence="1">Multi-pass membrane protein</topology>
    </subcellularLocation>
</comment>
<keyword evidence="8" id="KW-1185">Reference proteome</keyword>
<dbReference type="RefSeq" id="WP_279250504.1">
    <property type="nucleotide sequence ID" value="NZ_SHNO01000001.1"/>
</dbReference>
<dbReference type="PANTHER" id="PTHR30250">
    <property type="entry name" value="PST FAMILY PREDICTED COLANIC ACID TRANSPORTER"/>
    <property type="match status" value="1"/>
</dbReference>
<keyword evidence="3 6" id="KW-0812">Transmembrane</keyword>
<evidence type="ECO:0000256" key="4">
    <source>
        <dbReference type="ARBA" id="ARBA00022989"/>
    </source>
</evidence>
<keyword evidence="4 6" id="KW-1133">Transmembrane helix</keyword>
<dbReference type="InterPro" id="IPR002797">
    <property type="entry name" value="Polysacc_synth"/>
</dbReference>
<feature type="transmembrane region" description="Helical" evidence="6">
    <location>
        <begin position="62"/>
        <end position="83"/>
    </location>
</feature>
<evidence type="ECO:0000256" key="2">
    <source>
        <dbReference type="ARBA" id="ARBA00022475"/>
    </source>
</evidence>
<evidence type="ECO:0000256" key="5">
    <source>
        <dbReference type="ARBA" id="ARBA00023136"/>
    </source>
</evidence>
<organism evidence="7 8">
    <name type="scientific">Candidatus Marimicrobium litorale</name>
    <dbReference type="NCBI Taxonomy" id="2518991"/>
    <lineage>
        <taxon>Bacteria</taxon>
        <taxon>Pseudomonadati</taxon>
        <taxon>Pseudomonadota</taxon>
        <taxon>Gammaproteobacteria</taxon>
        <taxon>Cellvibrionales</taxon>
        <taxon>Halieaceae</taxon>
        <taxon>Marimicrobium</taxon>
    </lineage>
</organism>
<reference evidence="7" key="1">
    <citation type="submission" date="2019-02" db="EMBL/GenBank/DDBJ databases">
        <authorList>
            <person name="Li S.-H."/>
        </authorList>
    </citation>
    <scope>NUCLEOTIDE SEQUENCE</scope>
    <source>
        <strain evidence="7">IMCC11814</strain>
    </source>
</reference>
<feature type="transmembrane region" description="Helical" evidence="6">
    <location>
        <begin position="135"/>
        <end position="152"/>
    </location>
</feature>
<keyword evidence="5 6" id="KW-0472">Membrane</keyword>
<evidence type="ECO:0000313" key="7">
    <source>
        <dbReference type="EMBL" id="MCX2978814.1"/>
    </source>
</evidence>
<feature type="transmembrane region" description="Helical" evidence="6">
    <location>
        <begin position="394"/>
        <end position="413"/>
    </location>
</feature>
<dbReference type="EMBL" id="SHNO01000001">
    <property type="protein sequence ID" value="MCX2978814.1"/>
    <property type="molecule type" value="Genomic_DNA"/>
</dbReference>
<dbReference type="PANTHER" id="PTHR30250:SF11">
    <property type="entry name" value="O-ANTIGEN TRANSPORTER-RELATED"/>
    <property type="match status" value="1"/>
</dbReference>
<dbReference type="InterPro" id="IPR050833">
    <property type="entry name" value="Poly_Biosynth_Transport"/>
</dbReference>
<feature type="transmembrane region" description="Helical" evidence="6">
    <location>
        <begin position="104"/>
        <end position="123"/>
    </location>
</feature>
<name>A0ABT3T9U2_9GAMM</name>
<feature type="transmembrane region" description="Helical" evidence="6">
    <location>
        <begin position="21"/>
        <end position="47"/>
    </location>
</feature>
<comment type="caution">
    <text evidence="7">The sequence shown here is derived from an EMBL/GenBank/DDBJ whole genome shotgun (WGS) entry which is preliminary data.</text>
</comment>
<feature type="transmembrane region" description="Helical" evidence="6">
    <location>
        <begin position="161"/>
        <end position="185"/>
    </location>
</feature>
<sequence length="461" mass="49370">MSEEEKLPRKYRYSTKRFLRRGATAGVIRITGLLSIFALQVCIARVLGDPAEYGVYAWGQSLLFMVGIMACVGIPMVASRFVASLAAQHNQAAIGEIIRKSLSLLVRTAALPVLIAIPVWLFWDQLVDNDIYRSVATTALLCAPVVTFSFFLRDISRARQWLVLALLPLQVLRPCLTGLFVLGGWWLFTDPVTGQDILLMVSLSLTLTMLGHAAIYSRWHRAGATRETEPLGTIDKTISDEYHSSKIFGTAIPVFIGAISGQVMRYSNVLLVGFLAGPAAAGAYFAAERLASLAAIPKTVVSMVNSQSIAAAHAAGKERQLQLLATQSAHGSLWITLGLSVFLVVFAGPLIEMFGRGFSEGSLVLIILVASGIIGVSAGPVSDILIMTGHQNRVPGVMVAAAITHITALALLVPSYGAVGAATASVISTLFSQIWLVYLAGHYTGISTTILGSFRSNSRHD</sequence>
<protein>
    <recommendedName>
        <fullName evidence="9">Membrane protein involved in the export of O-antigen and teichoic acid</fullName>
    </recommendedName>
</protein>
<dbReference type="Pfam" id="PF01943">
    <property type="entry name" value="Polysacc_synt"/>
    <property type="match status" value="1"/>
</dbReference>
<evidence type="ECO:0008006" key="9">
    <source>
        <dbReference type="Google" id="ProtNLM"/>
    </source>
</evidence>
<feature type="transmembrane region" description="Helical" evidence="6">
    <location>
        <begin position="333"/>
        <end position="351"/>
    </location>
</feature>
<keyword evidence="2" id="KW-1003">Cell membrane</keyword>